<keyword evidence="4" id="KW-1185">Reference proteome</keyword>
<proteinExistence type="predicted"/>
<accession>A0ABV7K1I0</accession>
<evidence type="ECO:0000313" key="3">
    <source>
        <dbReference type="EMBL" id="MFC3201372.1"/>
    </source>
</evidence>
<dbReference type="InterPro" id="IPR002645">
    <property type="entry name" value="STAS_dom"/>
</dbReference>
<reference evidence="4" key="1">
    <citation type="journal article" date="2019" name="Int. J. Syst. Evol. Microbiol.">
        <title>The Global Catalogue of Microorganisms (GCM) 10K type strain sequencing project: providing services to taxonomists for standard genome sequencing and annotation.</title>
        <authorList>
            <consortium name="The Broad Institute Genomics Platform"/>
            <consortium name="The Broad Institute Genome Sequencing Center for Infectious Disease"/>
            <person name="Wu L."/>
            <person name="Ma J."/>
        </authorList>
    </citation>
    <scope>NUCLEOTIDE SEQUENCE [LARGE SCALE GENOMIC DNA]</scope>
    <source>
        <strain evidence="4">KCTC 52449</strain>
    </source>
</reference>
<dbReference type="CDD" id="cd07043">
    <property type="entry name" value="STAS_anti-anti-sigma_factors"/>
    <property type="match status" value="1"/>
</dbReference>
<organism evidence="3 4">
    <name type="scientific">Alteromonas oceani</name>
    <dbReference type="NCBI Taxonomy" id="2071609"/>
    <lineage>
        <taxon>Bacteria</taxon>
        <taxon>Pseudomonadati</taxon>
        <taxon>Pseudomonadota</taxon>
        <taxon>Gammaproteobacteria</taxon>
        <taxon>Alteromonadales</taxon>
        <taxon>Alteromonadaceae</taxon>
        <taxon>Alteromonas/Salinimonas group</taxon>
        <taxon>Alteromonas</taxon>
    </lineage>
</organism>
<dbReference type="RefSeq" id="WP_206427229.1">
    <property type="nucleotide sequence ID" value="NZ_JBHRSX010000014.1"/>
</dbReference>
<comment type="caution">
    <text evidence="3">The sequence shown here is derived from an EMBL/GenBank/DDBJ whole genome shotgun (WGS) entry which is preliminary data.</text>
</comment>
<gene>
    <name evidence="3" type="ORF">ACFOEW_06025</name>
</gene>
<dbReference type="SUPFAM" id="SSF52091">
    <property type="entry name" value="SpoIIaa-like"/>
    <property type="match status" value="1"/>
</dbReference>
<name>A0ABV7K1I0_9ALTE</name>
<protein>
    <submittedName>
        <fullName evidence="3">STAS domain-containing protein</fullName>
    </submittedName>
</protein>
<feature type="region of interest" description="Disordered" evidence="1">
    <location>
        <begin position="1"/>
        <end position="22"/>
    </location>
</feature>
<dbReference type="EMBL" id="JBHRSX010000014">
    <property type="protein sequence ID" value="MFC3201372.1"/>
    <property type="molecule type" value="Genomic_DNA"/>
</dbReference>
<dbReference type="InterPro" id="IPR058548">
    <property type="entry name" value="MlaB-like_STAS"/>
</dbReference>
<evidence type="ECO:0000313" key="4">
    <source>
        <dbReference type="Proteomes" id="UP001595477"/>
    </source>
</evidence>
<dbReference type="PROSITE" id="PS50801">
    <property type="entry name" value="STAS"/>
    <property type="match status" value="1"/>
</dbReference>
<sequence length="151" mass="16494">MITLTDEMDGTMNPKAKVSNQPPQAINSAQHCVGCYLRHANVNNATSACRYCFTGKIVAPDTLVLPPVWTGLNALSVFSAMQDLPLEALQNKTLKIDFSQVEFLDSSGLGALVGLQKQLVENQIVIQIIGADAHARRLLKTANLHQMFFIN</sequence>
<dbReference type="Pfam" id="PF13466">
    <property type="entry name" value="STAS_2"/>
    <property type="match status" value="1"/>
</dbReference>
<dbReference type="Gene3D" id="3.30.750.24">
    <property type="entry name" value="STAS domain"/>
    <property type="match status" value="1"/>
</dbReference>
<evidence type="ECO:0000256" key="1">
    <source>
        <dbReference type="SAM" id="MobiDB-lite"/>
    </source>
</evidence>
<feature type="domain" description="STAS" evidence="2">
    <location>
        <begin position="92"/>
        <end position="151"/>
    </location>
</feature>
<evidence type="ECO:0000259" key="2">
    <source>
        <dbReference type="PROSITE" id="PS50801"/>
    </source>
</evidence>
<dbReference type="InterPro" id="IPR036513">
    <property type="entry name" value="STAS_dom_sf"/>
</dbReference>
<dbReference type="Proteomes" id="UP001595477">
    <property type="component" value="Unassembled WGS sequence"/>
</dbReference>